<reference evidence="2 3" key="1">
    <citation type="submission" date="2019-05" db="EMBL/GenBank/DDBJ databases">
        <title>Another draft genome of Portunus trituberculatus and its Hox gene families provides insights of decapod evolution.</title>
        <authorList>
            <person name="Jeong J.-H."/>
            <person name="Song I."/>
            <person name="Kim S."/>
            <person name="Choi T."/>
            <person name="Kim D."/>
            <person name="Ryu S."/>
            <person name="Kim W."/>
        </authorList>
    </citation>
    <scope>NUCLEOTIDE SEQUENCE [LARGE SCALE GENOMIC DNA]</scope>
    <source>
        <tissue evidence="2">Muscle</tissue>
    </source>
</reference>
<name>A0A5B7GVI7_PORTR</name>
<evidence type="ECO:0000256" key="1">
    <source>
        <dbReference type="SAM" id="MobiDB-lite"/>
    </source>
</evidence>
<dbReference type="AlphaFoldDB" id="A0A5B7GVI7"/>
<evidence type="ECO:0000313" key="2">
    <source>
        <dbReference type="EMBL" id="MPC61217.1"/>
    </source>
</evidence>
<protein>
    <submittedName>
        <fullName evidence="2">Uncharacterized protein</fullName>
    </submittedName>
</protein>
<dbReference type="Proteomes" id="UP000324222">
    <property type="component" value="Unassembled WGS sequence"/>
</dbReference>
<organism evidence="2 3">
    <name type="scientific">Portunus trituberculatus</name>
    <name type="common">Swimming crab</name>
    <name type="synonym">Neptunus trituberculatus</name>
    <dbReference type="NCBI Taxonomy" id="210409"/>
    <lineage>
        <taxon>Eukaryota</taxon>
        <taxon>Metazoa</taxon>
        <taxon>Ecdysozoa</taxon>
        <taxon>Arthropoda</taxon>
        <taxon>Crustacea</taxon>
        <taxon>Multicrustacea</taxon>
        <taxon>Malacostraca</taxon>
        <taxon>Eumalacostraca</taxon>
        <taxon>Eucarida</taxon>
        <taxon>Decapoda</taxon>
        <taxon>Pleocyemata</taxon>
        <taxon>Brachyura</taxon>
        <taxon>Eubrachyura</taxon>
        <taxon>Portunoidea</taxon>
        <taxon>Portunidae</taxon>
        <taxon>Portuninae</taxon>
        <taxon>Portunus</taxon>
    </lineage>
</organism>
<sequence length="88" mass="9707">MYLSITQELLHIPYLLSSTYPHPPPPHVHPLPSSLPSPAVYFGGGLLTGRLRLFVAGSREASLHHPPRPAPPRPDQTRPNPLRTLPLL</sequence>
<feature type="compositionally biased region" description="Low complexity" evidence="1">
    <location>
        <begin position="77"/>
        <end position="88"/>
    </location>
</feature>
<feature type="region of interest" description="Disordered" evidence="1">
    <location>
        <begin position="58"/>
        <end position="88"/>
    </location>
</feature>
<dbReference type="EMBL" id="VSRR010018304">
    <property type="protein sequence ID" value="MPC61217.1"/>
    <property type="molecule type" value="Genomic_DNA"/>
</dbReference>
<comment type="caution">
    <text evidence="2">The sequence shown here is derived from an EMBL/GenBank/DDBJ whole genome shotgun (WGS) entry which is preliminary data.</text>
</comment>
<proteinExistence type="predicted"/>
<gene>
    <name evidence="2" type="ORF">E2C01_055283</name>
</gene>
<evidence type="ECO:0000313" key="3">
    <source>
        <dbReference type="Proteomes" id="UP000324222"/>
    </source>
</evidence>
<keyword evidence="3" id="KW-1185">Reference proteome</keyword>
<accession>A0A5B7GVI7</accession>